<gene>
    <name evidence="3" type="ORF">QWZ14_05765</name>
</gene>
<dbReference type="Gene3D" id="1.50.10.10">
    <property type="match status" value="1"/>
</dbReference>
<evidence type="ECO:0000313" key="3">
    <source>
        <dbReference type="EMBL" id="MDN3563883.1"/>
    </source>
</evidence>
<proteinExistence type="predicted"/>
<evidence type="ECO:0000313" key="4">
    <source>
        <dbReference type="Proteomes" id="UP001529369"/>
    </source>
</evidence>
<evidence type="ECO:0000259" key="1">
    <source>
        <dbReference type="Pfam" id="PF00723"/>
    </source>
</evidence>
<dbReference type="InterPro" id="IPR045582">
    <property type="entry name" value="Trehalase-like_N"/>
</dbReference>
<dbReference type="GO" id="GO:0016787">
    <property type="term" value="F:hydrolase activity"/>
    <property type="evidence" value="ECO:0007669"/>
    <property type="project" value="UniProtKB-KW"/>
</dbReference>
<organism evidence="3 4">
    <name type="scientific">Paeniroseomonas aquatica</name>
    <dbReference type="NCBI Taxonomy" id="373043"/>
    <lineage>
        <taxon>Bacteria</taxon>
        <taxon>Pseudomonadati</taxon>
        <taxon>Pseudomonadota</taxon>
        <taxon>Alphaproteobacteria</taxon>
        <taxon>Acetobacterales</taxon>
        <taxon>Acetobacteraceae</taxon>
        <taxon>Paeniroseomonas</taxon>
    </lineage>
</organism>
<feature type="domain" description="GH15-like" evidence="1">
    <location>
        <begin position="234"/>
        <end position="596"/>
    </location>
</feature>
<keyword evidence="3" id="KW-0378">Hydrolase</keyword>
<sequence length="618" mass="68370">MRKDLLRREPVRSMSSRPIEDYALLGDRKTAALVARDGSVDWLCWPRFDSGACFAALLGGPEHGHWQIAPADPAPRVSRRYRKGTLVLETEFETAAGAATLIDFMPIDDGRSDLIRIVVGRRGRVTMRTELVIRFDYGAVVPWVTRLEDGTGLRAIAGPDMLTVRTPVPLRGEGMTSMGEFTVAAGERVPFVLTYSPSHLTSPPAPAEAEGALAATEASWLTWSARCRYGGDWREAVHCSHIVLKALTYAPTGGIVAAPTTSLPERIGGPRNWDYRFCWLRDATFTLLSLLDAGYREEAQSWQDWLLRVAAGSPSQMQIMYGVAGERRLLEWEASWLPGYAGSRPVRVGNGAAGQFQLDVYGEVVDALHQARAAGLSHSEPGWALQRALVEHLETIWDQPDEGIWEVRGGRKHFVHSKVMAWVAFDRAVQSVEHWGLSGPVKRWRGLRARIHEEVCQKGFDPELDSFVQSYGAKHLDASLLLIPQVGFLAPEDPRLRGTLAAIERRLVRDGLVLRYDTEATADGMPPGEGAFLACSFWLADNLMLQGRRAEARALFERLLALRNDVGLLAEQYDPQARRQLGNFPQALSHLALTNTARNLSMTTGPAKRRANAGRTPT</sequence>
<name>A0ABT8A2J7_9PROT</name>
<dbReference type="InterPro" id="IPR011613">
    <property type="entry name" value="GH15-like"/>
</dbReference>
<dbReference type="Pfam" id="PF19291">
    <property type="entry name" value="TREH_N"/>
    <property type="match status" value="1"/>
</dbReference>
<reference evidence="4" key="1">
    <citation type="journal article" date="2019" name="Int. J. Syst. Evol. Microbiol.">
        <title>The Global Catalogue of Microorganisms (GCM) 10K type strain sequencing project: providing services to taxonomists for standard genome sequencing and annotation.</title>
        <authorList>
            <consortium name="The Broad Institute Genomics Platform"/>
            <consortium name="The Broad Institute Genome Sequencing Center for Infectious Disease"/>
            <person name="Wu L."/>
            <person name="Ma J."/>
        </authorList>
    </citation>
    <scope>NUCLEOTIDE SEQUENCE [LARGE SCALE GENOMIC DNA]</scope>
    <source>
        <strain evidence="4">CECT 7131</strain>
    </source>
</reference>
<dbReference type="PANTHER" id="PTHR31616">
    <property type="entry name" value="TREHALASE"/>
    <property type="match status" value="1"/>
</dbReference>
<dbReference type="InterPro" id="IPR008928">
    <property type="entry name" value="6-hairpin_glycosidase_sf"/>
</dbReference>
<dbReference type="InterPro" id="IPR012341">
    <property type="entry name" value="6hp_glycosidase-like_sf"/>
</dbReference>
<keyword evidence="4" id="KW-1185">Reference proteome</keyword>
<dbReference type="SUPFAM" id="SSF48208">
    <property type="entry name" value="Six-hairpin glycosidases"/>
    <property type="match status" value="1"/>
</dbReference>
<protein>
    <submittedName>
        <fullName evidence="3">Glycoside hydrolase family 15 protein</fullName>
    </submittedName>
</protein>
<feature type="domain" description="Trehalase-like N-terminal" evidence="2">
    <location>
        <begin position="7"/>
        <end position="163"/>
    </location>
</feature>
<dbReference type="EMBL" id="JAUFPN010000046">
    <property type="protein sequence ID" value="MDN3563883.1"/>
    <property type="molecule type" value="Genomic_DNA"/>
</dbReference>
<accession>A0ABT8A2J7</accession>
<dbReference type="Pfam" id="PF00723">
    <property type="entry name" value="Glyco_hydro_15"/>
    <property type="match status" value="1"/>
</dbReference>
<dbReference type="RefSeq" id="WP_290315677.1">
    <property type="nucleotide sequence ID" value="NZ_JAUFPN010000046.1"/>
</dbReference>
<dbReference type="PANTHER" id="PTHR31616:SF0">
    <property type="entry name" value="GLUCAN 1,4-ALPHA-GLUCOSIDASE"/>
    <property type="match status" value="1"/>
</dbReference>
<comment type="caution">
    <text evidence="3">The sequence shown here is derived from an EMBL/GenBank/DDBJ whole genome shotgun (WGS) entry which is preliminary data.</text>
</comment>
<evidence type="ECO:0000259" key="2">
    <source>
        <dbReference type="Pfam" id="PF19291"/>
    </source>
</evidence>
<dbReference type="Proteomes" id="UP001529369">
    <property type="component" value="Unassembled WGS sequence"/>
</dbReference>